<keyword evidence="3" id="KW-0808">Transferase</keyword>
<evidence type="ECO:0000256" key="6">
    <source>
        <dbReference type="ARBA" id="ARBA00022786"/>
    </source>
</evidence>
<protein>
    <recommendedName>
        <fullName evidence="2">RING-type E3 ubiquitin transferase</fullName>
        <ecNumber evidence="2">2.3.2.27</ecNumber>
    </recommendedName>
</protein>
<dbReference type="CDD" id="cd23116">
    <property type="entry name" value="RING-H2_AIRP1-like"/>
    <property type="match status" value="1"/>
</dbReference>
<keyword evidence="7" id="KW-0862">Zinc</keyword>
<dbReference type="EMBL" id="CACRZD030000007">
    <property type="protein sequence ID" value="CAA6662606.1"/>
    <property type="molecule type" value="Genomic_DNA"/>
</dbReference>
<evidence type="ECO:0000313" key="11">
    <source>
        <dbReference type="Proteomes" id="UP001189122"/>
    </source>
</evidence>
<dbReference type="PROSITE" id="PS50089">
    <property type="entry name" value="ZF_RING_2"/>
    <property type="match status" value="1"/>
</dbReference>
<dbReference type="Gene3D" id="3.30.40.10">
    <property type="entry name" value="Zinc/RING finger domain, C3HC4 (zinc finger)"/>
    <property type="match status" value="1"/>
</dbReference>
<dbReference type="PANTHER" id="PTHR46463">
    <property type="entry name" value="ZINC FINGER, RING/FYVE/PHD-TYPE"/>
    <property type="match status" value="1"/>
</dbReference>
<dbReference type="EC" id="2.3.2.27" evidence="2"/>
<accession>A0A7I8IX72</accession>
<evidence type="ECO:0000259" key="9">
    <source>
        <dbReference type="PROSITE" id="PS50089"/>
    </source>
</evidence>
<dbReference type="PANTHER" id="PTHR46463:SF89">
    <property type="entry name" value="E3 UBIQUITIN-PROTEIN LIGASE RHB1A-RELATED"/>
    <property type="match status" value="1"/>
</dbReference>
<evidence type="ECO:0000256" key="8">
    <source>
        <dbReference type="PROSITE-ProRule" id="PRU00175"/>
    </source>
</evidence>
<evidence type="ECO:0000256" key="4">
    <source>
        <dbReference type="ARBA" id="ARBA00022723"/>
    </source>
</evidence>
<keyword evidence="11" id="KW-1185">Reference proteome</keyword>
<keyword evidence="4" id="KW-0479">Metal-binding</keyword>
<dbReference type="InterPro" id="IPR001841">
    <property type="entry name" value="Znf_RING"/>
</dbReference>
<organism evidence="10">
    <name type="scientific">Spirodela intermedia</name>
    <name type="common">Intermediate duckweed</name>
    <dbReference type="NCBI Taxonomy" id="51605"/>
    <lineage>
        <taxon>Eukaryota</taxon>
        <taxon>Viridiplantae</taxon>
        <taxon>Streptophyta</taxon>
        <taxon>Embryophyta</taxon>
        <taxon>Tracheophyta</taxon>
        <taxon>Spermatophyta</taxon>
        <taxon>Magnoliopsida</taxon>
        <taxon>Liliopsida</taxon>
        <taxon>Araceae</taxon>
        <taxon>Lemnoideae</taxon>
        <taxon>Spirodela</taxon>
    </lineage>
</organism>
<evidence type="ECO:0000256" key="1">
    <source>
        <dbReference type="ARBA" id="ARBA00000900"/>
    </source>
</evidence>
<keyword evidence="6" id="KW-0833">Ubl conjugation pathway</keyword>
<reference evidence="10 11" key="1">
    <citation type="submission" date="2019-12" db="EMBL/GenBank/DDBJ databases">
        <authorList>
            <person name="Scholz U."/>
            <person name="Mascher M."/>
            <person name="Fiebig A."/>
        </authorList>
    </citation>
    <scope>NUCLEOTIDE SEQUENCE</scope>
</reference>
<name>A0A7I8IX72_SPIIN</name>
<dbReference type="InterPro" id="IPR013083">
    <property type="entry name" value="Znf_RING/FYVE/PHD"/>
</dbReference>
<evidence type="ECO:0000256" key="5">
    <source>
        <dbReference type="ARBA" id="ARBA00022771"/>
    </source>
</evidence>
<keyword evidence="5 8" id="KW-0863">Zinc-finger</keyword>
<dbReference type="Proteomes" id="UP001189122">
    <property type="component" value="Unassembled WGS sequence"/>
</dbReference>
<dbReference type="GO" id="GO:0008270">
    <property type="term" value="F:zinc ion binding"/>
    <property type="evidence" value="ECO:0007669"/>
    <property type="project" value="UniProtKB-KW"/>
</dbReference>
<dbReference type="Pfam" id="PF13639">
    <property type="entry name" value="zf-RING_2"/>
    <property type="match status" value="1"/>
</dbReference>
<evidence type="ECO:0000256" key="2">
    <source>
        <dbReference type="ARBA" id="ARBA00012483"/>
    </source>
</evidence>
<sequence>MNPYFLKIGTCICDIPSTTVFFISFLAALSHGSLPTARGTVSVLPTGLLVIQNLETAIPDNFRAPPSPLPFSMGSDSSETLSRGSESVDSLNKTCYPKAAEDKSSILNIYNTSATEEEDVCPTCLEEYDADNPRIIPKCQHHFHLSCIFEWMERSATCPICDQLMVINQTYNG</sequence>
<evidence type="ECO:0000256" key="7">
    <source>
        <dbReference type="ARBA" id="ARBA00022833"/>
    </source>
</evidence>
<proteinExistence type="predicted"/>
<dbReference type="EMBL" id="LR743594">
    <property type="protein sequence ID" value="CAA2623038.1"/>
    <property type="molecule type" value="Genomic_DNA"/>
</dbReference>
<dbReference type="AlphaFoldDB" id="A0A7I8IX72"/>
<evidence type="ECO:0000313" key="10">
    <source>
        <dbReference type="EMBL" id="CAA2623038.1"/>
    </source>
</evidence>
<feature type="domain" description="RING-type" evidence="9">
    <location>
        <begin position="121"/>
        <end position="162"/>
    </location>
</feature>
<comment type="catalytic activity">
    <reaction evidence="1">
        <text>S-ubiquitinyl-[E2 ubiquitin-conjugating enzyme]-L-cysteine + [acceptor protein]-L-lysine = [E2 ubiquitin-conjugating enzyme]-L-cysteine + N(6)-ubiquitinyl-[acceptor protein]-L-lysine.</text>
        <dbReference type="EC" id="2.3.2.27"/>
    </reaction>
</comment>
<dbReference type="SMART" id="SM00184">
    <property type="entry name" value="RING"/>
    <property type="match status" value="1"/>
</dbReference>
<evidence type="ECO:0000256" key="3">
    <source>
        <dbReference type="ARBA" id="ARBA00022679"/>
    </source>
</evidence>
<dbReference type="GO" id="GO:0061630">
    <property type="term" value="F:ubiquitin protein ligase activity"/>
    <property type="evidence" value="ECO:0007669"/>
    <property type="project" value="UniProtKB-EC"/>
</dbReference>
<gene>
    <name evidence="10" type="ORF">SI7747_07008991</name>
</gene>
<dbReference type="SUPFAM" id="SSF57850">
    <property type="entry name" value="RING/U-box"/>
    <property type="match status" value="1"/>
</dbReference>